<dbReference type="GeneID" id="93727700"/>
<evidence type="ECO:0000313" key="6">
    <source>
        <dbReference type="Proteomes" id="UP000293854"/>
    </source>
</evidence>
<protein>
    <submittedName>
        <fullName evidence="4">Leukocidin family pore-forming toxin</fullName>
    </submittedName>
    <submittedName>
        <fullName evidence="5">Succinyl-diaminopimelate desuccinylase</fullName>
    </submittedName>
</protein>
<dbReference type="OrthoDB" id="2402866at2"/>
<evidence type="ECO:0000256" key="2">
    <source>
        <dbReference type="ARBA" id="ARBA00022729"/>
    </source>
</evidence>
<dbReference type="Pfam" id="PF07968">
    <property type="entry name" value="Leukocidin"/>
    <property type="match status" value="1"/>
</dbReference>
<dbReference type="GO" id="GO:0005576">
    <property type="term" value="C:extracellular region"/>
    <property type="evidence" value="ECO:0007669"/>
    <property type="project" value="InterPro"/>
</dbReference>
<dbReference type="InterPro" id="IPR036435">
    <property type="entry name" value="Leukocidin/porin_MspA_sf"/>
</dbReference>
<name>A0A143PDF4_9STAP</name>
<dbReference type="InterPro" id="IPR003963">
    <property type="entry name" value="Bi-component_toxin_staph"/>
</dbReference>
<dbReference type="Gene3D" id="2.70.240.10">
    <property type="entry name" value="Leukocidin/porin MspA"/>
    <property type="match status" value="1"/>
</dbReference>
<dbReference type="Proteomes" id="UP000293854">
    <property type="component" value="Unassembled WGS sequence"/>
</dbReference>
<reference evidence="5 6" key="1">
    <citation type="submission" date="2018-11" db="EMBL/GenBank/DDBJ databases">
        <title>Genomic profiling of Staphylococcus species from a Poultry farm system in KwaZulu-Natal, South Africa.</title>
        <authorList>
            <person name="Amoako D.G."/>
            <person name="Somboro A.M."/>
            <person name="Abia A.L.K."/>
            <person name="Bester L.A."/>
            <person name="Essack S.Y."/>
        </authorList>
    </citation>
    <scope>NUCLEOTIDE SEQUENCE [LARGE SCALE GENOMIC DNA]</scope>
    <source>
        <strain evidence="5 6">SA11</strain>
    </source>
</reference>
<evidence type="ECO:0000259" key="3">
    <source>
        <dbReference type="Pfam" id="PF07968"/>
    </source>
</evidence>
<feature type="domain" description="Leukocidin/Hemolysin toxin" evidence="3">
    <location>
        <begin position="58"/>
        <end position="307"/>
    </location>
</feature>
<dbReference type="EMBL" id="CP068073">
    <property type="protein sequence ID" value="QQS82431.1"/>
    <property type="molecule type" value="Genomic_DNA"/>
</dbReference>
<dbReference type="InterPro" id="IPR016183">
    <property type="entry name" value="Leukocidin/Hemolysin_toxin"/>
</dbReference>
<organism evidence="5 6">
    <name type="scientific">Staphylococcus condimenti</name>
    <dbReference type="NCBI Taxonomy" id="70255"/>
    <lineage>
        <taxon>Bacteria</taxon>
        <taxon>Bacillati</taxon>
        <taxon>Bacillota</taxon>
        <taxon>Bacilli</taxon>
        <taxon>Bacillales</taxon>
        <taxon>Staphylococcaceae</taxon>
        <taxon>Staphylococcus</taxon>
    </lineage>
</organism>
<gene>
    <name evidence="5" type="ORF">EIG99_03925</name>
    <name evidence="4" type="ORF">I6J05_11070</name>
</gene>
<dbReference type="GO" id="GO:0051715">
    <property type="term" value="P:cytolysis in another organism"/>
    <property type="evidence" value="ECO:0007669"/>
    <property type="project" value="InterPro"/>
</dbReference>
<dbReference type="AlphaFoldDB" id="A0A143PDF4"/>
<comment type="similarity">
    <text evidence="1">Belongs to the aerolysin family.</text>
</comment>
<evidence type="ECO:0000313" key="5">
    <source>
        <dbReference type="EMBL" id="RZI03223.1"/>
    </source>
</evidence>
<sequence length="330" mass="37095">MKWKEMLVTLIPASVLILGTIMPSEVIARDIKQDEIGKDGQVTKRTQVGSDINGGFTQILNFDFIDDPKYDKDALVLSTKGNIASQLEYGKFRENPLFFSQMRFPGEFGVRIHVKDNPKTEILDYLPKNNIESVDVSETFGYNIGGSISSNESGSITGGVNYSKTINYKQNNYRTLLSSDTSNQSVGWNVIASSLFYNGHTNVRGDLNLFRNDAGDRIEHDPRTFLAGKSTLPSLVRSGFTPDFLTYLSNDKQNTKTQITVRYQRLNDEIDAAFYSSNFAIVPQMGRYYMNISGNAFTATYEIDWKNKKVKMLKQESEQIGKSPLEKAGE</sequence>
<dbReference type="KEGG" id="scv:A4G25_07455"/>
<evidence type="ECO:0000256" key="1">
    <source>
        <dbReference type="ARBA" id="ARBA00009831"/>
    </source>
</evidence>
<dbReference type="PRINTS" id="PR01468">
    <property type="entry name" value="BICOMPNTOXIN"/>
</dbReference>
<evidence type="ECO:0000313" key="7">
    <source>
        <dbReference type="Proteomes" id="UP000595942"/>
    </source>
</evidence>
<dbReference type="RefSeq" id="WP_052766757.1">
    <property type="nucleotide sequence ID" value="NZ_CP015114.1"/>
</dbReference>
<reference evidence="4 7" key="2">
    <citation type="submission" date="2021-01" db="EMBL/GenBank/DDBJ databases">
        <title>FDA dAtabase for Regulatory Grade micrObial Sequences (FDA-ARGOS): Supporting development and validation of Infectious Disease Dx tests.</title>
        <authorList>
            <person name="Sproer C."/>
            <person name="Gronow S."/>
            <person name="Severitt S."/>
            <person name="Schroder I."/>
            <person name="Tallon L."/>
            <person name="Sadzewicz L."/>
            <person name="Zhao X."/>
            <person name="Boylan J."/>
            <person name="Ott S."/>
            <person name="Bowen H."/>
            <person name="Vavikolanu K."/>
            <person name="Mehta A."/>
            <person name="Aluvathingal J."/>
            <person name="Nadendla S."/>
            <person name="Lowell S."/>
            <person name="Myers T."/>
            <person name="Yan Y."/>
            <person name="Sichtig H."/>
        </authorList>
    </citation>
    <scope>NUCLEOTIDE SEQUENCE [LARGE SCALE GENOMIC DNA]</scope>
    <source>
        <strain evidence="4 7">FDAARGOS_1148</strain>
    </source>
</reference>
<dbReference type="SUPFAM" id="SSF56959">
    <property type="entry name" value="Leukocidin-like"/>
    <property type="match status" value="1"/>
</dbReference>
<evidence type="ECO:0000313" key="4">
    <source>
        <dbReference type="EMBL" id="QQS82431.1"/>
    </source>
</evidence>
<keyword evidence="7" id="KW-1185">Reference proteome</keyword>
<keyword evidence="2" id="KW-0732">Signal</keyword>
<dbReference type="Proteomes" id="UP000595942">
    <property type="component" value="Chromosome"/>
</dbReference>
<accession>A0A143PDF4</accession>
<proteinExistence type="inferred from homology"/>
<dbReference type="EMBL" id="RQTE01000069">
    <property type="protein sequence ID" value="RZI03223.1"/>
    <property type="molecule type" value="Genomic_DNA"/>
</dbReference>